<dbReference type="Proteomes" id="UP000182130">
    <property type="component" value="Unassembled WGS sequence"/>
</dbReference>
<dbReference type="Gene3D" id="3.40.50.720">
    <property type="entry name" value="NAD(P)-binding Rossmann-like Domain"/>
    <property type="match status" value="1"/>
</dbReference>
<dbReference type="Pfam" id="PF00106">
    <property type="entry name" value="adh_short"/>
    <property type="match status" value="1"/>
</dbReference>
<dbReference type="GO" id="GO:0016020">
    <property type="term" value="C:membrane"/>
    <property type="evidence" value="ECO:0007669"/>
    <property type="project" value="TreeGrafter"/>
</dbReference>
<evidence type="ECO:0000256" key="1">
    <source>
        <dbReference type="ARBA" id="ARBA00006484"/>
    </source>
</evidence>
<gene>
    <name evidence="4" type="ORF">SAMN05216555_104190</name>
</gene>
<dbReference type="RefSeq" id="WP_074587955.1">
    <property type="nucleotide sequence ID" value="NZ_FNEI01000004.1"/>
</dbReference>
<proteinExistence type="inferred from homology"/>
<dbReference type="InterPro" id="IPR036291">
    <property type="entry name" value="NAD(P)-bd_dom_sf"/>
</dbReference>
<dbReference type="PRINTS" id="PR00080">
    <property type="entry name" value="SDRFAMILY"/>
</dbReference>
<evidence type="ECO:0008006" key="6">
    <source>
        <dbReference type="Google" id="ProtNLM"/>
    </source>
</evidence>
<keyword evidence="5" id="KW-1185">Reference proteome</keyword>
<dbReference type="GO" id="GO:0016491">
    <property type="term" value="F:oxidoreductase activity"/>
    <property type="evidence" value="ECO:0007669"/>
    <property type="project" value="UniProtKB-KW"/>
</dbReference>
<dbReference type="CDD" id="cd05233">
    <property type="entry name" value="SDR_c"/>
    <property type="match status" value="1"/>
</dbReference>
<comment type="similarity">
    <text evidence="1 3">Belongs to the short-chain dehydrogenases/reductases (SDR) family.</text>
</comment>
<organism evidence="4 5">
    <name type="scientific">Arthrobacter cupressi</name>
    <dbReference type="NCBI Taxonomy" id="1045773"/>
    <lineage>
        <taxon>Bacteria</taxon>
        <taxon>Bacillati</taxon>
        <taxon>Actinomycetota</taxon>
        <taxon>Actinomycetes</taxon>
        <taxon>Micrococcales</taxon>
        <taxon>Micrococcaceae</taxon>
        <taxon>Arthrobacter</taxon>
    </lineage>
</organism>
<evidence type="ECO:0000256" key="2">
    <source>
        <dbReference type="ARBA" id="ARBA00023002"/>
    </source>
</evidence>
<accession>A0A1G8NAG3</accession>
<dbReference type="PRINTS" id="PR00081">
    <property type="entry name" value="GDHRDH"/>
</dbReference>
<name>A0A1G8NAG3_9MICC</name>
<dbReference type="AlphaFoldDB" id="A0A1G8NAG3"/>
<dbReference type="EMBL" id="FNEI01000004">
    <property type="protein sequence ID" value="SDI77057.1"/>
    <property type="molecule type" value="Genomic_DNA"/>
</dbReference>
<protein>
    <recommendedName>
        <fullName evidence="6">Short-chain dehydrogenase</fullName>
    </recommendedName>
</protein>
<dbReference type="PANTHER" id="PTHR44196:SF2">
    <property type="entry name" value="SHORT-CHAIN DEHYDROGENASE-RELATED"/>
    <property type="match status" value="1"/>
</dbReference>
<dbReference type="STRING" id="1045773.SAMN05216555_104190"/>
<sequence length="268" mass="28589">MTAIANALTALVTGATAGLGAEFARQLAEQGHHLILVARDAGRLRSVAEVLERDYSITAEVLPADLADDAGVAAVVERLLDAARPVDVLVNNAGVGLLHSFEKNSADDEKRHLRLHVQTPMELCHAALQGMLQRGSGRIINVASVAAFANRGSYSAAKAWQVSFSRWANLAYAARGVKVTALCPGFVHTEFHDRMGMDKSVAPRWMWLKAERVVSEALADNANGKAISIPTKRYKLVTAVSRLLPARFTAGPPKRPRPASPDGASGNG</sequence>
<dbReference type="OrthoDB" id="9797538at2"/>
<dbReference type="PANTHER" id="PTHR44196">
    <property type="entry name" value="DEHYDROGENASE/REDUCTASE SDR FAMILY MEMBER 7B"/>
    <property type="match status" value="1"/>
</dbReference>
<evidence type="ECO:0000256" key="3">
    <source>
        <dbReference type="RuleBase" id="RU000363"/>
    </source>
</evidence>
<evidence type="ECO:0000313" key="4">
    <source>
        <dbReference type="EMBL" id="SDI77057.1"/>
    </source>
</evidence>
<dbReference type="SUPFAM" id="SSF51735">
    <property type="entry name" value="NAD(P)-binding Rossmann-fold domains"/>
    <property type="match status" value="1"/>
</dbReference>
<dbReference type="PIRSF" id="PIRSF000126">
    <property type="entry name" value="11-beta-HSD1"/>
    <property type="match status" value="1"/>
</dbReference>
<evidence type="ECO:0000313" key="5">
    <source>
        <dbReference type="Proteomes" id="UP000182130"/>
    </source>
</evidence>
<dbReference type="InterPro" id="IPR002347">
    <property type="entry name" value="SDR_fam"/>
</dbReference>
<keyword evidence="2" id="KW-0560">Oxidoreductase</keyword>
<reference evidence="5" key="1">
    <citation type="submission" date="2016-10" db="EMBL/GenBank/DDBJ databases">
        <authorList>
            <person name="Varghese N."/>
            <person name="Submissions S."/>
        </authorList>
    </citation>
    <scope>NUCLEOTIDE SEQUENCE [LARGE SCALE GENOMIC DNA]</scope>
    <source>
        <strain evidence="5">CGMCC 1.10783</strain>
    </source>
</reference>